<organism evidence="1 2">
    <name type="scientific">Vermiconidia calcicola</name>
    <dbReference type="NCBI Taxonomy" id="1690605"/>
    <lineage>
        <taxon>Eukaryota</taxon>
        <taxon>Fungi</taxon>
        <taxon>Dikarya</taxon>
        <taxon>Ascomycota</taxon>
        <taxon>Pezizomycotina</taxon>
        <taxon>Dothideomycetes</taxon>
        <taxon>Dothideomycetidae</taxon>
        <taxon>Mycosphaerellales</taxon>
        <taxon>Extremaceae</taxon>
        <taxon>Vermiconidia</taxon>
    </lineage>
</organism>
<evidence type="ECO:0000313" key="1">
    <source>
        <dbReference type="EMBL" id="KAK3684669.1"/>
    </source>
</evidence>
<dbReference type="EMBL" id="JAUTXU010000331">
    <property type="protein sequence ID" value="KAK3684669.1"/>
    <property type="molecule type" value="Genomic_DNA"/>
</dbReference>
<evidence type="ECO:0000313" key="2">
    <source>
        <dbReference type="Proteomes" id="UP001281147"/>
    </source>
</evidence>
<accession>A0ACC3MDY6</accession>
<comment type="caution">
    <text evidence="1">The sequence shown here is derived from an EMBL/GenBank/DDBJ whole genome shotgun (WGS) entry which is preliminary data.</text>
</comment>
<reference evidence="1" key="1">
    <citation type="submission" date="2023-07" db="EMBL/GenBank/DDBJ databases">
        <title>Black Yeasts Isolated from many extreme environments.</title>
        <authorList>
            <person name="Coleine C."/>
            <person name="Stajich J.E."/>
            <person name="Selbmann L."/>
        </authorList>
    </citation>
    <scope>NUCLEOTIDE SEQUENCE</scope>
    <source>
        <strain evidence="1">CCFEE 5714</strain>
    </source>
</reference>
<sequence length="718" mass="78173">MPTIWRKLMLSVSPNVPGDNEFVRDASARAFLECEPQICEKAVMSGAVPNDDDEACQNNSQRPRCPNESYSLQLPKPISDIESKFLLRLFEWIEATQTQKSRISFLDIGAAVNEFELEVETSFLSPTRRLVLHHLKALSISPSKPANVLVQLGTDSVWMSADDVETLCQLRLLTQGLPMEQRVALVKDLSHLLRPQDRYPLQQVMLHEFETRSSPRDHVQQSARVEGPSSTHTALHPNDDANGKDQKQDERALTPAPLKIRKLVKDEFREKHSSSPLAEAREPQAPSTPLEMTVLDWQSAIQGATKQQGSVKHARADLIERCGHDVPNHLLQSRSSTESGQRTPQPDFTGPKVPGSVRRAHLAARQALPGSSDTSDSPSHKAASAVSSPQRSIETIRSFTPDVAKPDDSPSSHDDAFTNPRKAPQPPPRFPPRESSLPRVAPSQPRIIAEGPAAAAFREASIQKGLGRPQPSTGPSNSPGLSESARYALQTPSSRAAESAVTLIDTPNLAAQFTSRSTSLPHGPWQATDHKVRGPRISRYPFFGLTHKSSGKRQPESTVLAQGQGNSRTEEPYSQATPASNGSCLRGGGSSQSSNTKPEPSQDRRKRIPTVLGHVNRLEDNERPHAGLWWLAGGRAGGGRRVPTAGELRERRKIEEANTDVVGFWGTAIGVRAVRRLSVADPEADATQENMEGVEKTDPANGDTAGVADGAQEGSVSK</sequence>
<proteinExistence type="predicted"/>
<keyword evidence="2" id="KW-1185">Reference proteome</keyword>
<dbReference type="Proteomes" id="UP001281147">
    <property type="component" value="Unassembled WGS sequence"/>
</dbReference>
<protein>
    <submittedName>
        <fullName evidence="1">Uncharacterized protein</fullName>
    </submittedName>
</protein>
<name>A0ACC3MDY6_9PEZI</name>
<gene>
    <name evidence="1" type="ORF">LTR37_020036</name>
</gene>